<evidence type="ECO:0000256" key="1">
    <source>
        <dbReference type="ARBA" id="ARBA00009199"/>
    </source>
</evidence>
<feature type="domain" description="Amidase" evidence="2">
    <location>
        <begin position="38"/>
        <end position="482"/>
    </location>
</feature>
<dbReference type="Pfam" id="PF01425">
    <property type="entry name" value="Amidase"/>
    <property type="match status" value="1"/>
</dbReference>
<dbReference type="Proteomes" id="UP001596524">
    <property type="component" value="Unassembled WGS sequence"/>
</dbReference>
<dbReference type="RefSeq" id="WP_255892017.1">
    <property type="nucleotide sequence ID" value="NZ_JAFMZM010000005.1"/>
</dbReference>
<dbReference type="EMBL" id="JBHTCH010000006">
    <property type="protein sequence ID" value="MFC7360126.1"/>
    <property type="molecule type" value="Genomic_DNA"/>
</dbReference>
<organism evidence="3 4">
    <name type="scientific">Nocardioides astragali</name>
    <dbReference type="NCBI Taxonomy" id="1776736"/>
    <lineage>
        <taxon>Bacteria</taxon>
        <taxon>Bacillati</taxon>
        <taxon>Actinomycetota</taxon>
        <taxon>Actinomycetes</taxon>
        <taxon>Propionibacteriales</taxon>
        <taxon>Nocardioidaceae</taxon>
        <taxon>Nocardioides</taxon>
    </lineage>
</organism>
<dbReference type="InterPro" id="IPR000120">
    <property type="entry name" value="Amidase"/>
</dbReference>
<keyword evidence="4" id="KW-1185">Reference proteome</keyword>
<comment type="similarity">
    <text evidence="1">Belongs to the amidase family.</text>
</comment>
<proteinExistence type="inferred from homology"/>
<dbReference type="PROSITE" id="PS00571">
    <property type="entry name" value="AMIDASES"/>
    <property type="match status" value="1"/>
</dbReference>
<evidence type="ECO:0000313" key="3">
    <source>
        <dbReference type="EMBL" id="MFC7360126.1"/>
    </source>
</evidence>
<sequence length="508" mass="54453">MSGTQTMPAASTSSDDLAYTTAADLATQIRRRDLSPVEVIEAAIDRIETRNPSLNAFVYLGFDDARARAKDAEQAVMNGDTLGPLHGVPSALKDLFDFKPGWPSSLGGIRALEHNVVDAQCGFCERMETRGGAVLLGKTNSSLMGFRGTCDNYLFGASRNPFDLSKNTGGSSGGSAASVADGLLPIAEGTDAGGSIRIPAAWCGVYGYKASFGRVPFLANPNAFGNADSPFLFEGPITRTVEDAALALNVLAGYDSRDPFSLTERAPDFTAATRRSVQGMRIAYSPNLDVFPVDPKVGDVVAKAVMAFEEAGAHVEEVNLGITRSQQELSDVWSRLYMLLNLQALDAMAAAGTDLLGDHRADFPPEYLHWVEVTQRMSGLDFFRDQAVRTEVYRGFQSVLNNYDLLITPTLACPPVDNATDGNTVGPSSINGETVDPLIGWCLTYFVNFTGHPAASVPAGLSDGLPVGMQIIGRRNDDVSVLAASAAFERLRPWQHTYEACQTRSLEV</sequence>
<comment type="caution">
    <text evidence="3">The sequence shown here is derived from an EMBL/GenBank/DDBJ whole genome shotgun (WGS) entry which is preliminary data.</text>
</comment>
<dbReference type="InterPro" id="IPR020556">
    <property type="entry name" value="Amidase_CS"/>
</dbReference>
<evidence type="ECO:0000313" key="4">
    <source>
        <dbReference type="Proteomes" id="UP001596524"/>
    </source>
</evidence>
<dbReference type="Gene3D" id="3.90.1300.10">
    <property type="entry name" value="Amidase signature (AS) domain"/>
    <property type="match status" value="1"/>
</dbReference>
<protein>
    <submittedName>
        <fullName evidence="3">Amidase</fullName>
    </submittedName>
</protein>
<dbReference type="PANTHER" id="PTHR11895">
    <property type="entry name" value="TRANSAMIDASE"/>
    <property type="match status" value="1"/>
</dbReference>
<evidence type="ECO:0000259" key="2">
    <source>
        <dbReference type="Pfam" id="PF01425"/>
    </source>
</evidence>
<name>A0ABW2N5A6_9ACTN</name>
<gene>
    <name evidence="3" type="ORF">ACFQO6_07560</name>
</gene>
<dbReference type="PANTHER" id="PTHR11895:SF7">
    <property type="entry name" value="GLUTAMYL-TRNA(GLN) AMIDOTRANSFERASE SUBUNIT A, MITOCHONDRIAL"/>
    <property type="match status" value="1"/>
</dbReference>
<dbReference type="InterPro" id="IPR023631">
    <property type="entry name" value="Amidase_dom"/>
</dbReference>
<dbReference type="InterPro" id="IPR036928">
    <property type="entry name" value="AS_sf"/>
</dbReference>
<reference evidence="4" key="1">
    <citation type="journal article" date="2019" name="Int. J. Syst. Evol. Microbiol.">
        <title>The Global Catalogue of Microorganisms (GCM) 10K type strain sequencing project: providing services to taxonomists for standard genome sequencing and annotation.</title>
        <authorList>
            <consortium name="The Broad Institute Genomics Platform"/>
            <consortium name="The Broad Institute Genome Sequencing Center for Infectious Disease"/>
            <person name="Wu L."/>
            <person name="Ma J."/>
        </authorList>
    </citation>
    <scope>NUCLEOTIDE SEQUENCE [LARGE SCALE GENOMIC DNA]</scope>
    <source>
        <strain evidence="4">FCH27</strain>
    </source>
</reference>
<dbReference type="SUPFAM" id="SSF75304">
    <property type="entry name" value="Amidase signature (AS) enzymes"/>
    <property type="match status" value="1"/>
</dbReference>
<accession>A0ABW2N5A6</accession>